<protein>
    <submittedName>
        <fullName evidence="2">Uncharacterized protein</fullName>
    </submittedName>
</protein>
<accession>A0A3L8RX67</accession>
<feature type="region of interest" description="Disordered" evidence="1">
    <location>
        <begin position="1"/>
        <end position="62"/>
    </location>
</feature>
<evidence type="ECO:0000313" key="3">
    <source>
        <dbReference type="Proteomes" id="UP000276834"/>
    </source>
</evidence>
<comment type="caution">
    <text evidence="2">The sequence shown here is derived from an EMBL/GenBank/DDBJ whole genome shotgun (WGS) entry which is preliminary data.</text>
</comment>
<gene>
    <name evidence="2" type="ORF">DV515_00014881</name>
</gene>
<dbReference type="Proteomes" id="UP000276834">
    <property type="component" value="Unassembled WGS sequence"/>
</dbReference>
<dbReference type="EMBL" id="QUSF01000147">
    <property type="protein sequence ID" value="RLV89426.1"/>
    <property type="molecule type" value="Genomic_DNA"/>
</dbReference>
<keyword evidence="3" id="KW-1185">Reference proteome</keyword>
<evidence type="ECO:0000313" key="2">
    <source>
        <dbReference type="EMBL" id="RLV89426.1"/>
    </source>
</evidence>
<evidence type="ECO:0000256" key="1">
    <source>
        <dbReference type="SAM" id="MobiDB-lite"/>
    </source>
</evidence>
<reference evidence="2 3" key="1">
    <citation type="journal article" date="2018" name="Proc. R. Soc. B">
        <title>A non-coding region near Follistatin controls head colour polymorphism in the Gouldian finch.</title>
        <authorList>
            <person name="Toomey M.B."/>
            <person name="Marques C.I."/>
            <person name="Andrade P."/>
            <person name="Araujo P.M."/>
            <person name="Sabatino S."/>
            <person name="Gazda M.A."/>
            <person name="Afonso S."/>
            <person name="Lopes R.J."/>
            <person name="Corbo J.C."/>
            <person name="Carneiro M."/>
        </authorList>
    </citation>
    <scope>NUCLEOTIDE SEQUENCE [LARGE SCALE GENOMIC DNA]</scope>
    <source>
        <strain evidence="2">Red01</strain>
        <tissue evidence="2">Muscle</tissue>
    </source>
</reference>
<organism evidence="2 3">
    <name type="scientific">Chloebia gouldiae</name>
    <name type="common">Gouldian finch</name>
    <name type="synonym">Erythrura gouldiae</name>
    <dbReference type="NCBI Taxonomy" id="44316"/>
    <lineage>
        <taxon>Eukaryota</taxon>
        <taxon>Metazoa</taxon>
        <taxon>Chordata</taxon>
        <taxon>Craniata</taxon>
        <taxon>Vertebrata</taxon>
        <taxon>Euteleostomi</taxon>
        <taxon>Archelosauria</taxon>
        <taxon>Archosauria</taxon>
        <taxon>Dinosauria</taxon>
        <taxon>Saurischia</taxon>
        <taxon>Theropoda</taxon>
        <taxon>Coelurosauria</taxon>
        <taxon>Aves</taxon>
        <taxon>Neognathae</taxon>
        <taxon>Neoaves</taxon>
        <taxon>Telluraves</taxon>
        <taxon>Australaves</taxon>
        <taxon>Passeriformes</taxon>
        <taxon>Passeroidea</taxon>
        <taxon>Passeridae</taxon>
        <taxon>Chloebia</taxon>
    </lineage>
</organism>
<dbReference type="AlphaFoldDB" id="A0A3L8RX67"/>
<sequence>MCRQYPLSATRRPESSRLPRGAARARGCCSDYASRTEPSVGPVLKRRGFGGNCGRGRSDQQD</sequence>
<name>A0A3L8RX67_CHLGU</name>
<proteinExistence type="predicted"/>